<dbReference type="InterPro" id="IPR027417">
    <property type="entry name" value="P-loop_NTPase"/>
</dbReference>
<dbReference type="Proteomes" id="UP001589813">
    <property type="component" value="Unassembled WGS sequence"/>
</dbReference>
<evidence type="ECO:0000313" key="1">
    <source>
        <dbReference type="EMBL" id="MFC0048410.1"/>
    </source>
</evidence>
<comment type="caution">
    <text evidence="1">The sequence shown here is derived from an EMBL/GenBank/DDBJ whole genome shotgun (WGS) entry which is preliminary data.</text>
</comment>
<dbReference type="GO" id="GO:0016301">
    <property type="term" value="F:kinase activity"/>
    <property type="evidence" value="ECO:0007669"/>
    <property type="project" value="UniProtKB-KW"/>
</dbReference>
<organism evidence="1 2">
    <name type="scientific">Rheinheimera tilapiae</name>
    <dbReference type="NCBI Taxonomy" id="875043"/>
    <lineage>
        <taxon>Bacteria</taxon>
        <taxon>Pseudomonadati</taxon>
        <taxon>Pseudomonadota</taxon>
        <taxon>Gammaproteobacteria</taxon>
        <taxon>Chromatiales</taxon>
        <taxon>Chromatiaceae</taxon>
        <taxon>Rheinheimera</taxon>
    </lineage>
</organism>
<name>A0ABV6BC05_9GAMM</name>
<accession>A0ABV6BC05</accession>
<proteinExistence type="predicted"/>
<dbReference type="EMBL" id="JBHLXP010000001">
    <property type="protein sequence ID" value="MFC0048410.1"/>
    <property type="molecule type" value="Genomic_DNA"/>
</dbReference>
<dbReference type="SUPFAM" id="SSF52540">
    <property type="entry name" value="P-loop containing nucleoside triphosphate hydrolases"/>
    <property type="match status" value="1"/>
</dbReference>
<evidence type="ECO:0000313" key="2">
    <source>
        <dbReference type="Proteomes" id="UP001589813"/>
    </source>
</evidence>
<dbReference type="RefSeq" id="WP_377242577.1">
    <property type="nucleotide sequence ID" value="NZ_JBHLXP010000001.1"/>
</dbReference>
<keyword evidence="2" id="KW-1185">Reference proteome</keyword>
<gene>
    <name evidence="1" type="ORF">ACFFJP_08925</name>
</gene>
<reference evidence="1 2" key="1">
    <citation type="submission" date="2024-09" db="EMBL/GenBank/DDBJ databases">
        <authorList>
            <person name="Sun Q."/>
            <person name="Mori K."/>
        </authorList>
    </citation>
    <scope>NUCLEOTIDE SEQUENCE [LARGE SCALE GENOMIC DNA]</scope>
    <source>
        <strain evidence="1 2">KCTC 23315</strain>
    </source>
</reference>
<dbReference type="Gene3D" id="3.40.50.300">
    <property type="entry name" value="P-loop containing nucleotide triphosphate hydrolases"/>
    <property type="match status" value="1"/>
</dbReference>
<protein>
    <submittedName>
        <fullName evidence="1">Kinase</fullName>
    </submittedName>
</protein>
<keyword evidence="1" id="KW-0808">Transferase</keyword>
<keyword evidence="1" id="KW-0418">Kinase</keyword>
<sequence>MTMGDPLLNASLVSACAQQIRQNGLKIYAISGAQGCGKTTLAASLQLALQQDGLRCGVVSLDDYYLSRSDRQRLARQIHPLFAMRGVPGTHQIERLHQDLQLQREGKALTLPRFNKASDDSCDDLATALFDVLIVEGWCLGAVAQSAEQLALAVNSLDMEPNAAIWRDYQNQQLQLWYEPLWPLFSQMLYLQAPNWPTICRWRQQQEDLLWQQQGTGMDTLTLQQFMLPFQRWTEAMLGGQIWPGVQRVQLNPSRQVTIL</sequence>